<dbReference type="AlphaFoldDB" id="A0A9P6DH98"/>
<dbReference type="Proteomes" id="UP000807025">
    <property type="component" value="Unassembled WGS sequence"/>
</dbReference>
<gene>
    <name evidence="1" type="ORF">BDN71DRAFT_560224</name>
</gene>
<protein>
    <submittedName>
        <fullName evidence="1">Uncharacterized protein</fullName>
    </submittedName>
</protein>
<proteinExistence type="predicted"/>
<accession>A0A9P6DH98</accession>
<evidence type="ECO:0000313" key="1">
    <source>
        <dbReference type="EMBL" id="KAF9497694.1"/>
    </source>
</evidence>
<sequence>MDFWESLEGQLVTIPKPVALDFPNSFGEIWVPGDWAVTGLSSRGGLTITLGRDLPTLLKTRIMLVSSFQIGFQDLMAIQTQILRQSSSEGLWMVLGI</sequence>
<comment type="caution">
    <text evidence="1">The sequence shown here is derived from an EMBL/GenBank/DDBJ whole genome shotgun (WGS) entry which is preliminary data.</text>
</comment>
<name>A0A9P6DH98_PLEER</name>
<keyword evidence="2" id="KW-1185">Reference proteome</keyword>
<dbReference type="OrthoDB" id="47488at2759"/>
<organism evidence="1 2">
    <name type="scientific">Pleurotus eryngii</name>
    <name type="common">Boletus of the steppes</name>
    <dbReference type="NCBI Taxonomy" id="5323"/>
    <lineage>
        <taxon>Eukaryota</taxon>
        <taxon>Fungi</taxon>
        <taxon>Dikarya</taxon>
        <taxon>Basidiomycota</taxon>
        <taxon>Agaricomycotina</taxon>
        <taxon>Agaricomycetes</taxon>
        <taxon>Agaricomycetidae</taxon>
        <taxon>Agaricales</taxon>
        <taxon>Pleurotineae</taxon>
        <taxon>Pleurotaceae</taxon>
        <taxon>Pleurotus</taxon>
    </lineage>
</organism>
<evidence type="ECO:0000313" key="2">
    <source>
        <dbReference type="Proteomes" id="UP000807025"/>
    </source>
</evidence>
<reference evidence="1" key="1">
    <citation type="submission" date="2020-11" db="EMBL/GenBank/DDBJ databases">
        <authorList>
            <consortium name="DOE Joint Genome Institute"/>
            <person name="Ahrendt S."/>
            <person name="Riley R."/>
            <person name="Andreopoulos W."/>
            <person name="Labutti K."/>
            <person name="Pangilinan J."/>
            <person name="Ruiz-Duenas F.J."/>
            <person name="Barrasa J.M."/>
            <person name="Sanchez-Garcia M."/>
            <person name="Camarero S."/>
            <person name="Miyauchi S."/>
            <person name="Serrano A."/>
            <person name="Linde D."/>
            <person name="Babiker R."/>
            <person name="Drula E."/>
            <person name="Ayuso-Fernandez I."/>
            <person name="Pacheco R."/>
            <person name="Padilla G."/>
            <person name="Ferreira P."/>
            <person name="Barriuso J."/>
            <person name="Kellner H."/>
            <person name="Castanera R."/>
            <person name="Alfaro M."/>
            <person name="Ramirez L."/>
            <person name="Pisabarro A.G."/>
            <person name="Kuo A."/>
            <person name="Tritt A."/>
            <person name="Lipzen A."/>
            <person name="He G."/>
            <person name="Yan M."/>
            <person name="Ng V."/>
            <person name="Cullen D."/>
            <person name="Martin F."/>
            <person name="Rosso M.-N."/>
            <person name="Henrissat B."/>
            <person name="Hibbett D."/>
            <person name="Martinez A.T."/>
            <person name="Grigoriev I.V."/>
        </authorList>
    </citation>
    <scope>NUCLEOTIDE SEQUENCE</scope>
    <source>
        <strain evidence="1">ATCC 90797</strain>
    </source>
</reference>
<dbReference type="EMBL" id="MU154542">
    <property type="protein sequence ID" value="KAF9497694.1"/>
    <property type="molecule type" value="Genomic_DNA"/>
</dbReference>